<organism evidence="2 3">
    <name type="scientific">Stenotrophomonas maltophilia</name>
    <name type="common">Pseudomonas maltophilia</name>
    <name type="synonym">Xanthomonas maltophilia</name>
    <dbReference type="NCBI Taxonomy" id="40324"/>
    <lineage>
        <taxon>Bacteria</taxon>
        <taxon>Pseudomonadati</taxon>
        <taxon>Pseudomonadota</taxon>
        <taxon>Gammaproteobacteria</taxon>
        <taxon>Lysobacterales</taxon>
        <taxon>Lysobacteraceae</taxon>
        <taxon>Stenotrophomonas</taxon>
        <taxon>Stenotrophomonas maltophilia group</taxon>
    </lineage>
</organism>
<dbReference type="Pfam" id="PF09361">
    <property type="entry name" value="Phasin_2"/>
    <property type="match status" value="1"/>
</dbReference>
<dbReference type="EMBL" id="LYVJ01000007">
    <property type="protein sequence ID" value="OBU66963.1"/>
    <property type="molecule type" value="Genomic_DNA"/>
</dbReference>
<name>A0A1A6XVH7_STEMA</name>
<dbReference type="RefSeq" id="WP_065199393.1">
    <property type="nucleotide sequence ID" value="NZ_LYVJ01000007.1"/>
</dbReference>
<reference evidence="2 3" key="1">
    <citation type="submission" date="2016-05" db="EMBL/GenBank/DDBJ databases">
        <title>Draft Genome Sequences of Stenotrophomonas maltophilia Strains Sm32COP, Sm41DVV, Sm46PAILV, SmF3, SmF22, SmSOFb1 and SmCVFa1, Isolated from Different Manures, in France.</title>
        <authorList>
            <person name="Nazaret S."/>
            <person name="Bodilis J."/>
        </authorList>
    </citation>
    <scope>NUCLEOTIDE SEQUENCE [LARGE SCALE GENOMIC DNA]</scope>
    <source>
        <strain evidence="2 3">Sm46PAILV</strain>
    </source>
</reference>
<evidence type="ECO:0000313" key="3">
    <source>
        <dbReference type="Proteomes" id="UP000092256"/>
    </source>
</evidence>
<dbReference type="Proteomes" id="UP000092256">
    <property type="component" value="Unassembled WGS sequence"/>
</dbReference>
<protein>
    <recommendedName>
        <fullName evidence="1">Phasin domain-containing protein</fullName>
    </recommendedName>
</protein>
<proteinExistence type="predicted"/>
<sequence>MAAAFSDRFSDATRQLAAAATRANRLALENAESMFGVQLKAMERNLTATGGWLGELARGEDTAGTLSRGAQLWQDNLQRLGQAQQDVVGLGLQAGKAWSELVQGCNQSTADANGHSH</sequence>
<evidence type="ECO:0000313" key="2">
    <source>
        <dbReference type="EMBL" id="OBU66963.1"/>
    </source>
</evidence>
<feature type="domain" description="Phasin" evidence="1">
    <location>
        <begin position="8"/>
        <end position="103"/>
    </location>
</feature>
<dbReference type="AlphaFoldDB" id="A0A1A6XVH7"/>
<dbReference type="OrthoDB" id="6058047at2"/>
<comment type="caution">
    <text evidence="2">The sequence shown here is derived from an EMBL/GenBank/DDBJ whole genome shotgun (WGS) entry which is preliminary data.</text>
</comment>
<gene>
    <name evidence="2" type="ORF">A9K58_10995</name>
</gene>
<evidence type="ECO:0000259" key="1">
    <source>
        <dbReference type="Pfam" id="PF09361"/>
    </source>
</evidence>
<accession>A0A1A6XVH7</accession>
<dbReference type="InterPro" id="IPR018968">
    <property type="entry name" value="Phasin"/>
</dbReference>